<gene>
    <name evidence="1" type="ORF">Cabys_457</name>
    <name evidence="2" type="ORF">Calab_1726</name>
</gene>
<sequence>MEELLQQLEKVKYLAITPEQVQWLLDHCRLVVEHDTMVADKIRLLQCGESYVVQEKSDKGEFLARRFATELQARDFVMARMKIYEDMWDGCGCKVYYYE</sequence>
<accession>H1XSD1</accession>
<dbReference type="eggNOG" id="ENOG502ZI4G">
    <property type="taxonomic scope" value="Bacteria"/>
</dbReference>
<reference evidence="1 4" key="2">
    <citation type="submission" date="2016-11" db="EMBL/GenBank/DDBJ databases">
        <title>Genomic analysis of Caldithrix abyssi and proposal of a novel bacterial phylum Caldithrichaeota.</title>
        <authorList>
            <person name="Kublanov I."/>
            <person name="Sigalova O."/>
            <person name="Gavrilov S."/>
            <person name="Lebedinsky A."/>
            <person name="Ivanova N."/>
            <person name="Daum C."/>
            <person name="Reddy T."/>
            <person name="Klenk H.P."/>
            <person name="Goker M."/>
            <person name="Reva O."/>
            <person name="Miroshnichenko M."/>
            <person name="Kyprides N."/>
            <person name="Woyke T."/>
            <person name="Gelfand M."/>
        </authorList>
    </citation>
    <scope>NUCLEOTIDE SEQUENCE [LARGE SCALE GENOMIC DNA]</scope>
    <source>
        <strain evidence="1 4">LF13</strain>
    </source>
</reference>
<reference evidence="2 3" key="1">
    <citation type="submission" date="2011-09" db="EMBL/GenBank/DDBJ databases">
        <title>The permanent draft genome of Caldithrix abyssi DSM 13497.</title>
        <authorList>
            <consortium name="US DOE Joint Genome Institute (JGI-PGF)"/>
            <person name="Lucas S."/>
            <person name="Han J."/>
            <person name="Lapidus A."/>
            <person name="Bruce D."/>
            <person name="Goodwin L."/>
            <person name="Pitluck S."/>
            <person name="Peters L."/>
            <person name="Kyrpides N."/>
            <person name="Mavromatis K."/>
            <person name="Ivanova N."/>
            <person name="Mikhailova N."/>
            <person name="Chertkov O."/>
            <person name="Detter J.C."/>
            <person name="Tapia R."/>
            <person name="Han C."/>
            <person name="Land M."/>
            <person name="Hauser L."/>
            <person name="Markowitz V."/>
            <person name="Cheng J.-F."/>
            <person name="Hugenholtz P."/>
            <person name="Woyke T."/>
            <person name="Wu D."/>
            <person name="Spring S."/>
            <person name="Brambilla E."/>
            <person name="Klenk H.-P."/>
            <person name="Eisen J.A."/>
        </authorList>
    </citation>
    <scope>NUCLEOTIDE SEQUENCE [LARGE SCALE GENOMIC DNA]</scope>
    <source>
        <strain evidence="2 3">DSM 13497</strain>
    </source>
</reference>
<keyword evidence="3" id="KW-1185">Reference proteome</keyword>
<organism evidence="2 3">
    <name type="scientific">Caldithrix abyssi DSM 13497</name>
    <dbReference type="NCBI Taxonomy" id="880073"/>
    <lineage>
        <taxon>Bacteria</taxon>
        <taxon>Pseudomonadati</taxon>
        <taxon>Calditrichota</taxon>
        <taxon>Calditrichia</taxon>
        <taxon>Calditrichales</taxon>
        <taxon>Calditrichaceae</taxon>
        <taxon>Caldithrix</taxon>
    </lineage>
</organism>
<dbReference type="PaxDb" id="880073-Calab_1726"/>
<dbReference type="Proteomes" id="UP000183868">
    <property type="component" value="Chromosome"/>
</dbReference>
<dbReference type="Proteomes" id="UP000004671">
    <property type="component" value="Chromosome"/>
</dbReference>
<dbReference type="InParanoid" id="H1XSD1"/>
<dbReference type="EMBL" id="CP018099">
    <property type="protein sequence ID" value="APF17208.1"/>
    <property type="molecule type" value="Genomic_DNA"/>
</dbReference>
<dbReference type="HOGENOM" id="CLU_2315001_0_0_0"/>
<protein>
    <submittedName>
        <fullName evidence="2">Uncharacterized protein</fullName>
    </submittedName>
</protein>
<proteinExistence type="predicted"/>
<evidence type="ECO:0000313" key="2">
    <source>
        <dbReference type="EMBL" id="EHO41343.1"/>
    </source>
</evidence>
<evidence type="ECO:0000313" key="3">
    <source>
        <dbReference type="Proteomes" id="UP000004671"/>
    </source>
</evidence>
<evidence type="ECO:0000313" key="4">
    <source>
        <dbReference type="Proteomes" id="UP000183868"/>
    </source>
</evidence>
<evidence type="ECO:0000313" key="1">
    <source>
        <dbReference type="EMBL" id="APF17208.1"/>
    </source>
</evidence>
<dbReference type="STRING" id="880073.Cabys_457"/>
<name>H1XSD1_CALAY</name>
<dbReference type="AlphaFoldDB" id="H1XSD1"/>
<dbReference type="EMBL" id="CM001402">
    <property type="protein sequence ID" value="EHO41343.1"/>
    <property type="molecule type" value="Genomic_DNA"/>
</dbReference>
<dbReference type="KEGG" id="caby:Cabys_457"/>